<feature type="region of interest" description="Disordered" evidence="1">
    <location>
        <begin position="368"/>
        <end position="398"/>
    </location>
</feature>
<gene>
    <name evidence="2" type="ORF">GCM10010411_75720</name>
</gene>
<comment type="caution">
    <text evidence="2">The sequence shown here is derived from an EMBL/GenBank/DDBJ whole genome shotgun (WGS) entry which is preliminary data.</text>
</comment>
<name>A0ABP6CSL7_9ACTN</name>
<feature type="region of interest" description="Disordered" evidence="1">
    <location>
        <begin position="1"/>
        <end position="23"/>
    </location>
</feature>
<accession>A0ABP6CSL7</accession>
<feature type="compositionally biased region" description="Polar residues" evidence="1">
    <location>
        <begin position="678"/>
        <end position="692"/>
    </location>
</feature>
<evidence type="ECO:0008006" key="4">
    <source>
        <dbReference type="Google" id="ProtNLM"/>
    </source>
</evidence>
<keyword evidence="3" id="KW-1185">Reference proteome</keyword>
<sequence>MAPTVAEATADLHFPTPSRSQRTAPFACSNSAADAAETWLMVPPLLAATPFGRRSPDGGDNFPAARRLTVRLGGDLPRDPVTISIYAPDGTGRLLAGDFDIGKAQQAGAADPAALVAAEAADFAALIARCGGRAVHDISPSQGRHVYLKLRQAVAFEDLRRVAEALAERYTTFDAGPMRSPKGQIRVAGCPYKRQPRPDRQGGYARTGPLLGYMALTMPLGEAVDVLRRPCGPKVWDRLQRELSAELAVREPALSIAAPGPCHIDTDGQPWLPLRRGPRPLPPRLADLAVTGAWNDPRLQPDHKPYASPSEARFAVLRSLAAGGWRLAEVLTQMKPGGTWPGLDRLLGTRTCAQRAAVMQHDWSQAIRQSAAHQSARNSHTSFSYTPPGSGSGDRERWPIPRLVADTPVSSLQAYGELQTWTTAVWLAERDPIRCKAWGRRSLSARLVLRALGLACRLTGANTTAFGVRSLALMSGLSWRTVAQVLADLREEPDPLVDLVRRGVEADADVYALRIPDAYRAQATRYVWQAGRIETGHPAFLELGPVCALLYEALAAAAARPVDLERRAVLSSTAVDDALKVLGSYGLAERCPGGWRRGPATLDQVATQLDAHTRFTERVQEYRRHRAEWHAFLGIMGDPADWPTAAETAEALANDAAPAEEAATDPTRGLDPLPTELADSQSEPVSAGTTPTPLRDVHDRGDDALNAALGLILTELGGHVIGGPAP</sequence>
<evidence type="ECO:0000313" key="3">
    <source>
        <dbReference type="Proteomes" id="UP001501509"/>
    </source>
</evidence>
<dbReference type="Proteomes" id="UP001501509">
    <property type="component" value="Unassembled WGS sequence"/>
</dbReference>
<dbReference type="EMBL" id="BAAATD010000013">
    <property type="protein sequence ID" value="GAA2627451.1"/>
    <property type="molecule type" value="Genomic_DNA"/>
</dbReference>
<evidence type="ECO:0000256" key="1">
    <source>
        <dbReference type="SAM" id="MobiDB-lite"/>
    </source>
</evidence>
<protein>
    <recommendedName>
        <fullName evidence="4">DNA primase/polymerase bifunctional N-terminal domain-containing protein</fullName>
    </recommendedName>
</protein>
<feature type="region of interest" description="Disordered" evidence="1">
    <location>
        <begin position="654"/>
        <end position="700"/>
    </location>
</feature>
<evidence type="ECO:0000313" key="2">
    <source>
        <dbReference type="EMBL" id="GAA2627451.1"/>
    </source>
</evidence>
<proteinExistence type="predicted"/>
<organism evidence="2 3">
    <name type="scientific">Actinomadura fulvescens</name>
    <dbReference type="NCBI Taxonomy" id="46160"/>
    <lineage>
        <taxon>Bacteria</taxon>
        <taxon>Bacillati</taxon>
        <taxon>Actinomycetota</taxon>
        <taxon>Actinomycetes</taxon>
        <taxon>Streptosporangiales</taxon>
        <taxon>Thermomonosporaceae</taxon>
        <taxon>Actinomadura</taxon>
    </lineage>
</organism>
<feature type="compositionally biased region" description="Low complexity" evidence="1">
    <location>
        <begin position="654"/>
        <end position="667"/>
    </location>
</feature>
<reference evidence="3" key="1">
    <citation type="journal article" date="2019" name="Int. J. Syst. Evol. Microbiol.">
        <title>The Global Catalogue of Microorganisms (GCM) 10K type strain sequencing project: providing services to taxonomists for standard genome sequencing and annotation.</title>
        <authorList>
            <consortium name="The Broad Institute Genomics Platform"/>
            <consortium name="The Broad Institute Genome Sequencing Center for Infectious Disease"/>
            <person name="Wu L."/>
            <person name="Ma J."/>
        </authorList>
    </citation>
    <scope>NUCLEOTIDE SEQUENCE [LARGE SCALE GENOMIC DNA]</scope>
    <source>
        <strain evidence="3">JCM 6833</strain>
    </source>
</reference>
<dbReference type="RefSeq" id="WP_344547311.1">
    <property type="nucleotide sequence ID" value="NZ_BAAATD010000013.1"/>
</dbReference>
<feature type="compositionally biased region" description="Polar residues" evidence="1">
    <location>
        <begin position="368"/>
        <end position="389"/>
    </location>
</feature>